<dbReference type="Pfam" id="PF07687">
    <property type="entry name" value="M20_dimer"/>
    <property type="match status" value="1"/>
</dbReference>
<dbReference type="InterPro" id="IPR036264">
    <property type="entry name" value="Bact_exopeptidase_dim_dom"/>
</dbReference>
<protein>
    <submittedName>
        <fullName evidence="4">M20/M25/M40 family metallo-hydrolase</fullName>
    </submittedName>
</protein>
<evidence type="ECO:0000256" key="2">
    <source>
        <dbReference type="ARBA" id="ARBA00022801"/>
    </source>
</evidence>
<dbReference type="PANTHER" id="PTHR43808:SF17">
    <property type="entry name" value="PEPTIDASE M20"/>
    <property type="match status" value="1"/>
</dbReference>
<dbReference type="PANTHER" id="PTHR43808">
    <property type="entry name" value="ACETYLORNITHINE DEACETYLASE"/>
    <property type="match status" value="1"/>
</dbReference>
<accession>A0A7G8BQR0</accession>
<dbReference type="GO" id="GO:0046872">
    <property type="term" value="F:metal ion binding"/>
    <property type="evidence" value="ECO:0007669"/>
    <property type="project" value="UniProtKB-KW"/>
</dbReference>
<keyword evidence="1" id="KW-0479">Metal-binding</keyword>
<reference evidence="4 5" key="1">
    <citation type="submission" date="2020-08" db="EMBL/GenBank/DDBJ databases">
        <title>Edaphobacter telluris sp. nov. and Acidobacterium dinghuensis sp. nov., two acidobacteria isolated from forest soil.</title>
        <authorList>
            <person name="Fu J."/>
            <person name="Qiu L."/>
        </authorList>
    </citation>
    <scope>NUCLEOTIDE SEQUENCE [LARGE SCALE GENOMIC DNA]</scope>
    <source>
        <strain evidence="4">4Y35</strain>
    </source>
</reference>
<dbReference type="InterPro" id="IPR050072">
    <property type="entry name" value="Peptidase_M20A"/>
</dbReference>
<evidence type="ECO:0000313" key="4">
    <source>
        <dbReference type="EMBL" id="QNI34880.1"/>
    </source>
</evidence>
<evidence type="ECO:0000313" key="5">
    <source>
        <dbReference type="Proteomes" id="UP000515312"/>
    </source>
</evidence>
<keyword evidence="5" id="KW-1185">Reference proteome</keyword>
<dbReference type="SUPFAM" id="SSF53187">
    <property type="entry name" value="Zn-dependent exopeptidases"/>
    <property type="match status" value="1"/>
</dbReference>
<dbReference type="Proteomes" id="UP000515312">
    <property type="component" value="Chromosome"/>
</dbReference>
<evidence type="ECO:0000256" key="1">
    <source>
        <dbReference type="ARBA" id="ARBA00022723"/>
    </source>
</evidence>
<dbReference type="EMBL" id="CP060394">
    <property type="protein sequence ID" value="QNI34880.1"/>
    <property type="molecule type" value="Genomic_DNA"/>
</dbReference>
<gene>
    <name evidence="4" type="ORF">H7849_08995</name>
</gene>
<dbReference type="SUPFAM" id="SSF55031">
    <property type="entry name" value="Bacterial exopeptidase dimerisation domain"/>
    <property type="match status" value="1"/>
</dbReference>
<dbReference type="KEGG" id="adin:H7849_08995"/>
<dbReference type="Gene3D" id="3.40.630.10">
    <property type="entry name" value="Zn peptidases"/>
    <property type="match status" value="1"/>
</dbReference>
<dbReference type="InterPro" id="IPR011650">
    <property type="entry name" value="Peptidase_M20_dimer"/>
</dbReference>
<keyword evidence="2 4" id="KW-0378">Hydrolase</keyword>
<name>A0A7G8BQR0_9BACT</name>
<dbReference type="AlphaFoldDB" id="A0A7G8BQR0"/>
<sequence length="409" mass="43142">MAVTGPAAGLATAFARIGQLASLRPVHEAFGWLHLHEQQIMAWQQELVMVAAPPFGEGPRAEWLCGKFRELELDDVGLDGIGNAVGVYRGEESGGACVLLSAHIDTVFPADTPIEPQLNGTRLTAPGACDNGAGVAALLAVAAALGHAGIRPACDLVFVGNVGEEGEGNLRGMRHFYQHAPLRDRVAAHVVLDGAGHEVAVTHALGSRRYLVTIAGPGGHSWTDAGRANPVVVLSRAIAGLGDLNLSTKPRTTLNVGTIEGGTSVNAIPEQVTARFDARSTDAEQLIRLEVEIHRAVEDAVIEANEGVKREHALRFSIEMIGDRPAGALAEHSIIFENLRAVDRHLGIRSETRIASTDANIPLSLGVPALSLGAGGDGGGIHTRNEWYDARGRELGLRRILLLLLACCS</sequence>
<dbReference type="InterPro" id="IPR002933">
    <property type="entry name" value="Peptidase_M20"/>
</dbReference>
<dbReference type="Gene3D" id="3.30.70.360">
    <property type="match status" value="1"/>
</dbReference>
<evidence type="ECO:0000259" key="3">
    <source>
        <dbReference type="Pfam" id="PF07687"/>
    </source>
</evidence>
<dbReference type="GO" id="GO:0016787">
    <property type="term" value="F:hydrolase activity"/>
    <property type="evidence" value="ECO:0007669"/>
    <property type="project" value="UniProtKB-KW"/>
</dbReference>
<dbReference type="Pfam" id="PF01546">
    <property type="entry name" value="Peptidase_M20"/>
    <property type="match status" value="1"/>
</dbReference>
<organism evidence="4 5">
    <name type="scientific">Alloacidobacterium dinghuense</name>
    <dbReference type="NCBI Taxonomy" id="2763107"/>
    <lineage>
        <taxon>Bacteria</taxon>
        <taxon>Pseudomonadati</taxon>
        <taxon>Acidobacteriota</taxon>
        <taxon>Terriglobia</taxon>
        <taxon>Terriglobales</taxon>
        <taxon>Acidobacteriaceae</taxon>
        <taxon>Alloacidobacterium</taxon>
    </lineage>
</organism>
<feature type="domain" description="Peptidase M20 dimerisation" evidence="3">
    <location>
        <begin position="206"/>
        <end position="301"/>
    </location>
</feature>
<proteinExistence type="predicted"/>